<dbReference type="Pfam" id="PF02129">
    <property type="entry name" value="Peptidase_S15"/>
    <property type="match status" value="1"/>
</dbReference>
<feature type="domain" description="Xaa-Pro dipeptidyl-peptidase C-terminal" evidence="2">
    <location>
        <begin position="327"/>
        <end position="605"/>
    </location>
</feature>
<evidence type="ECO:0000313" key="3">
    <source>
        <dbReference type="EMBL" id="ADK81330.1"/>
    </source>
</evidence>
<dbReference type="Pfam" id="PF08530">
    <property type="entry name" value="PepX_C"/>
    <property type="match status" value="1"/>
</dbReference>
<dbReference type="HOGENOM" id="CLU_015590_5_1_12"/>
<dbReference type="KEGG" id="ssm:Spirs_2214"/>
<dbReference type="InterPro" id="IPR050585">
    <property type="entry name" value="Xaa-Pro_dipeptidyl-ppase/CocE"/>
</dbReference>
<evidence type="ECO:0000313" key="4">
    <source>
        <dbReference type="Proteomes" id="UP000002318"/>
    </source>
</evidence>
<dbReference type="GO" id="GO:0008239">
    <property type="term" value="F:dipeptidyl-peptidase activity"/>
    <property type="evidence" value="ECO:0007669"/>
    <property type="project" value="InterPro"/>
</dbReference>
<dbReference type="SUPFAM" id="SSF53474">
    <property type="entry name" value="alpha/beta-Hydrolases"/>
    <property type="match status" value="1"/>
</dbReference>
<sequence length="612" mass="69662">MKEYKMMNNVMIPMKDDVKLAMDIYFPEGDSESYPVILERTPYGKREANDYDIDNPKGQASSRQKIASFYNKHGYVVIFQDCRGRYDSEGVFIKYFNEASDGQDTIQWIRRQPWCNGKVGIMGFSYTSHAAMALGCLLSEGIDCMFIDSGGFSNAYFSGIRQGGAFELKQLIWAFLQAQVSPAAVQDPIITESLKSEDIFAWMDRMPLKRSHSLLRNFPEYEDIAFSFWEKGTYGAYWKQLGINTSEYYDRFIDTPIFLISGWYDPYVKTILENYEAFSKRHQNPVYLMMGPWTHNNRAMTIAGDVDFSAEALIHTGYANSYQELKLAWFDKFLKGKDVLPEDGKKVKIFIMGGGSGKKNDNGTISHGGHWFSADSWPLPNTIFVSYYFHANGSLSDKKSTLSESFIEYTFDPKNPVPSIGGTITSGEPIMRGGAYDQKESDRFFGSRKPYLPLEARDDIVVFQTSILDEDKVIAGPIKARLWISSDCKDTDFTIKLIDVYPISESYPQGFAMNITDGIMRVRYRNSFEKPELMVPGEIYEVVVEAFSTANLFKKGHRIRIDISSSNYPHFDVNHNTGDPEGKGQVMLKAKNRLYVDKEHASYVDLPIVNSL</sequence>
<dbReference type="InterPro" id="IPR013736">
    <property type="entry name" value="Xaa-Pro_dipept_C"/>
</dbReference>
<dbReference type="STRING" id="573413.Spirs_2214"/>
<dbReference type="SUPFAM" id="SSF49785">
    <property type="entry name" value="Galactose-binding domain-like"/>
    <property type="match status" value="1"/>
</dbReference>
<dbReference type="OrthoDB" id="319764at2"/>
<organism evidence="3 4">
    <name type="scientific">Sediminispirochaeta smaragdinae (strain DSM 11293 / JCM 15392 / SEBR 4228)</name>
    <name type="common">Spirochaeta smaragdinae</name>
    <dbReference type="NCBI Taxonomy" id="573413"/>
    <lineage>
        <taxon>Bacteria</taxon>
        <taxon>Pseudomonadati</taxon>
        <taxon>Spirochaetota</taxon>
        <taxon>Spirochaetia</taxon>
        <taxon>Spirochaetales</taxon>
        <taxon>Spirochaetaceae</taxon>
        <taxon>Sediminispirochaeta</taxon>
    </lineage>
</organism>
<dbReference type="Gene3D" id="3.40.50.1820">
    <property type="entry name" value="alpha/beta hydrolase"/>
    <property type="match status" value="1"/>
</dbReference>
<reference evidence="3 4" key="1">
    <citation type="journal article" date="2010" name="Stand. Genomic Sci.">
        <title>Complete genome sequence of Spirochaeta smaragdinae type strain (SEBR 4228).</title>
        <authorList>
            <person name="Mavromatis K."/>
            <person name="Yasawong M."/>
            <person name="Chertkov O."/>
            <person name="Lapidus A."/>
            <person name="Lucas S."/>
            <person name="Nolan M."/>
            <person name="Del Rio T.G."/>
            <person name="Tice H."/>
            <person name="Cheng J.F."/>
            <person name="Pitluck S."/>
            <person name="Liolios K."/>
            <person name="Ivanova N."/>
            <person name="Tapia R."/>
            <person name="Han C."/>
            <person name="Bruce D."/>
            <person name="Goodwin L."/>
            <person name="Pati A."/>
            <person name="Chen A."/>
            <person name="Palaniappan K."/>
            <person name="Land M."/>
            <person name="Hauser L."/>
            <person name="Chang Y.J."/>
            <person name="Jeffries C.D."/>
            <person name="Detter J.C."/>
            <person name="Rohde M."/>
            <person name="Brambilla E."/>
            <person name="Spring S."/>
            <person name="Goker M."/>
            <person name="Sikorski J."/>
            <person name="Woyke T."/>
            <person name="Bristow J."/>
            <person name="Eisen J.A."/>
            <person name="Markowitz V."/>
            <person name="Hugenholtz P."/>
            <person name="Klenk H.P."/>
            <person name="Kyrpides N.C."/>
        </authorList>
    </citation>
    <scope>NUCLEOTIDE SEQUENCE [LARGE SCALE GENOMIC DNA]</scope>
    <source>
        <strain evidence="4">DSM 11293 / JCM 15392 / SEBR 4228</strain>
    </source>
</reference>
<evidence type="ECO:0000256" key="1">
    <source>
        <dbReference type="ARBA" id="ARBA00022801"/>
    </source>
</evidence>
<proteinExistence type="predicted"/>
<dbReference type="eggNOG" id="COG2936">
    <property type="taxonomic scope" value="Bacteria"/>
</dbReference>
<dbReference type="InterPro" id="IPR005674">
    <property type="entry name" value="CocE/Ser_esterase"/>
</dbReference>
<keyword evidence="1 3" id="KW-0378">Hydrolase</keyword>
<dbReference type="NCBIfam" id="TIGR00976">
    <property type="entry name" value="CocE_NonD"/>
    <property type="match status" value="1"/>
</dbReference>
<accession>E1R703</accession>
<dbReference type="PANTHER" id="PTHR43056">
    <property type="entry name" value="PEPTIDASE S9 PROLYL OLIGOPEPTIDASE"/>
    <property type="match status" value="1"/>
</dbReference>
<dbReference type="Gene3D" id="2.60.120.260">
    <property type="entry name" value="Galactose-binding domain-like"/>
    <property type="match status" value="1"/>
</dbReference>
<dbReference type="Gene3D" id="1.10.3020.10">
    <property type="entry name" value="alpha-amino acid ester hydrolase ( Helical cap domain)"/>
    <property type="match status" value="1"/>
</dbReference>
<dbReference type="InterPro" id="IPR008979">
    <property type="entry name" value="Galactose-bd-like_sf"/>
</dbReference>
<dbReference type="Proteomes" id="UP000002318">
    <property type="component" value="Chromosome"/>
</dbReference>
<gene>
    <name evidence="3" type="ordered locus">Spirs_2214</name>
</gene>
<name>E1R703_SEDSS</name>
<keyword evidence="4" id="KW-1185">Reference proteome</keyword>
<evidence type="ECO:0000259" key="2">
    <source>
        <dbReference type="SMART" id="SM00939"/>
    </source>
</evidence>
<protein>
    <submittedName>
        <fullName evidence="3">Hydrolase CocE/NonD family protein</fullName>
    </submittedName>
</protein>
<dbReference type="RefSeq" id="WP_013254793.1">
    <property type="nucleotide sequence ID" value="NC_014364.1"/>
</dbReference>
<dbReference type="PANTHER" id="PTHR43056:SF10">
    <property type="entry name" value="COCE_NOND FAMILY, PUTATIVE (AFU_ORTHOLOGUE AFUA_7G00600)-RELATED"/>
    <property type="match status" value="1"/>
</dbReference>
<dbReference type="SMART" id="SM00939">
    <property type="entry name" value="PepX_C"/>
    <property type="match status" value="1"/>
</dbReference>
<dbReference type="EMBL" id="CP002116">
    <property type="protein sequence ID" value="ADK81330.1"/>
    <property type="molecule type" value="Genomic_DNA"/>
</dbReference>
<dbReference type="AlphaFoldDB" id="E1R703"/>
<dbReference type="InterPro" id="IPR000383">
    <property type="entry name" value="Xaa-Pro-like_dom"/>
</dbReference>
<dbReference type="InterPro" id="IPR029058">
    <property type="entry name" value="AB_hydrolase_fold"/>
</dbReference>